<keyword evidence="3 8" id="KW-0245">EGF-like domain</keyword>
<keyword evidence="4" id="KW-0732">Signal</keyword>
<evidence type="ECO:0000256" key="2">
    <source>
        <dbReference type="ARBA" id="ARBA00022525"/>
    </source>
</evidence>
<evidence type="ECO:0000313" key="11">
    <source>
        <dbReference type="Proteomes" id="UP000190648"/>
    </source>
</evidence>
<evidence type="ECO:0000256" key="4">
    <source>
        <dbReference type="ARBA" id="ARBA00022729"/>
    </source>
</evidence>
<reference evidence="10 11" key="1">
    <citation type="submission" date="2016-02" db="EMBL/GenBank/DDBJ databases">
        <title>Band-tailed pigeon sequencing and assembly.</title>
        <authorList>
            <person name="Soares A.E."/>
            <person name="Novak B.J."/>
            <person name="Rice E.S."/>
            <person name="O'Connell B."/>
            <person name="Chang D."/>
            <person name="Weber S."/>
            <person name="Shapiro B."/>
        </authorList>
    </citation>
    <scope>NUCLEOTIDE SEQUENCE [LARGE SCALE GENOMIC DNA]</scope>
    <source>
        <strain evidence="10">BTP2013</strain>
        <tissue evidence="10">Blood</tissue>
    </source>
</reference>
<dbReference type="PROSITE" id="PS50026">
    <property type="entry name" value="EGF_3"/>
    <property type="match status" value="1"/>
</dbReference>
<evidence type="ECO:0000256" key="5">
    <source>
        <dbReference type="ARBA" id="ARBA00022737"/>
    </source>
</evidence>
<dbReference type="Proteomes" id="UP000190648">
    <property type="component" value="Unassembled WGS sequence"/>
</dbReference>
<evidence type="ECO:0000259" key="9">
    <source>
        <dbReference type="PROSITE" id="PS50026"/>
    </source>
</evidence>
<keyword evidence="2" id="KW-0964">Secreted</keyword>
<dbReference type="InterPro" id="IPR000742">
    <property type="entry name" value="EGF"/>
</dbReference>
<protein>
    <submittedName>
        <fullName evidence="10">Latent-transforming growth factor beta-binding protein 4-like</fullName>
    </submittedName>
</protein>
<keyword evidence="5" id="KW-0677">Repeat</keyword>
<gene>
    <name evidence="10" type="ORF">AV530_009446</name>
</gene>
<dbReference type="GO" id="GO:0005509">
    <property type="term" value="F:calcium ion binding"/>
    <property type="evidence" value="ECO:0007669"/>
    <property type="project" value="InterPro"/>
</dbReference>
<dbReference type="SUPFAM" id="SSF57196">
    <property type="entry name" value="EGF/Laminin"/>
    <property type="match status" value="2"/>
</dbReference>
<dbReference type="Pfam" id="PF07645">
    <property type="entry name" value="EGF_CA"/>
    <property type="match status" value="2"/>
</dbReference>
<dbReference type="FunFam" id="2.10.25.10:FF:000003">
    <property type="entry name" value="fibrillin-1 isoform X1"/>
    <property type="match status" value="1"/>
</dbReference>
<feature type="domain" description="EGF-like" evidence="9">
    <location>
        <begin position="7"/>
        <end position="43"/>
    </location>
</feature>
<evidence type="ECO:0000256" key="3">
    <source>
        <dbReference type="ARBA" id="ARBA00022536"/>
    </source>
</evidence>
<evidence type="ECO:0000256" key="6">
    <source>
        <dbReference type="ARBA" id="ARBA00023157"/>
    </source>
</evidence>
<evidence type="ECO:0000313" key="10">
    <source>
        <dbReference type="EMBL" id="OPJ85914.1"/>
    </source>
</evidence>
<dbReference type="SMART" id="SM00179">
    <property type="entry name" value="EGF_CA"/>
    <property type="match status" value="2"/>
</dbReference>
<evidence type="ECO:0000256" key="8">
    <source>
        <dbReference type="PROSITE-ProRule" id="PRU00076"/>
    </source>
</evidence>
<dbReference type="FunFam" id="2.10.25.10:FF:000017">
    <property type="entry name" value="latent-transforming growth factor beta-binding protein 4 isoform X1"/>
    <property type="match status" value="1"/>
</dbReference>
<comment type="subcellular location">
    <subcellularLocation>
        <location evidence="1">Secreted</location>
    </subcellularLocation>
</comment>
<name>A0A1V4KN99_PATFA</name>
<dbReference type="Gene3D" id="2.10.25.10">
    <property type="entry name" value="Laminin"/>
    <property type="match status" value="2"/>
</dbReference>
<dbReference type="InterPro" id="IPR001881">
    <property type="entry name" value="EGF-like_Ca-bd_dom"/>
</dbReference>
<dbReference type="PANTHER" id="PTHR47333">
    <property type="entry name" value="VON WILLEBRAND FACTOR C AND EGF DOMAIN-CONTAINING PROTEIN"/>
    <property type="match status" value="1"/>
</dbReference>
<accession>A0A1V4KN99</accession>
<proteinExistence type="predicted"/>
<dbReference type="AlphaFoldDB" id="A0A1V4KN99"/>
<comment type="caution">
    <text evidence="10">The sequence shown here is derived from an EMBL/GenBank/DDBJ whole genome shotgun (WGS) entry which is preliminary data.</text>
</comment>
<dbReference type="SMART" id="SM00181">
    <property type="entry name" value="EGF"/>
    <property type="match status" value="2"/>
</dbReference>
<sequence>MSSCPPDIDECQRGDVCAGGTCVNTDGSFECRCPPGFRTDVTQAQCHDLDECQEYGDTLCGDQRCDNIPGSYRCVTRCHPGYREGDSGDCVDVDECQEYGDTLGQRGLCG</sequence>
<dbReference type="InterPro" id="IPR018097">
    <property type="entry name" value="EGF_Ca-bd_CS"/>
</dbReference>
<dbReference type="PROSITE" id="PS01187">
    <property type="entry name" value="EGF_CA"/>
    <property type="match status" value="1"/>
</dbReference>
<dbReference type="InterPro" id="IPR049883">
    <property type="entry name" value="NOTCH1_EGF-like"/>
</dbReference>
<keyword evidence="7" id="KW-0325">Glycoprotein</keyword>
<dbReference type="PROSITE" id="PS00010">
    <property type="entry name" value="ASX_HYDROXYL"/>
    <property type="match status" value="1"/>
</dbReference>
<organism evidence="10 11">
    <name type="scientific">Patagioenas fasciata monilis</name>
    <dbReference type="NCBI Taxonomy" id="372326"/>
    <lineage>
        <taxon>Eukaryota</taxon>
        <taxon>Metazoa</taxon>
        <taxon>Chordata</taxon>
        <taxon>Craniata</taxon>
        <taxon>Vertebrata</taxon>
        <taxon>Euteleostomi</taxon>
        <taxon>Archelosauria</taxon>
        <taxon>Archosauria</taxon>
        <taxon>Dinosauria</taxon>
        <taxon>Saurischia</taxon>
        <taxon>Theropoda</taxon>
        <taxon>Coelurosauria</taxon>
        <taxon>Aves</taxon>
        <taxon>Neognathae</taxon>
        <taxon>Neoaves</taxon>
        <taxon>Columbimorphae</taxon>
        <taxon>Columbiformes</taxon>
        <taxon>Columbidae</taxon>
        <taxon>Patagioenas</taxon>
    </lineage>
</organism>
<comment type="caution">
    <text evidence="8">Lacks conserved residue(s) required for the propagation of feature annotation.</text>
</comment>
<dbReference type="STRING" id="372326.A0A1V4KN99"/>
<dbReference type="InterPro" id="IPR000152">
    <property type="entry name" value="EGF-type_Asp/Asn_hydroxyl_site"/>
</dbReference>
<dbReference type="InterPro" id="IPR052080">
    <property type="entry name" value="vWF_C/EGF_Fibrillin"/>
</dbReference>
<dbReference type="CDD" id="cd00054">
    <property type="entry name" value="EGF_CA"/>
    <property type="match status" value="1"/>
</dbReference>
<dbReference type="OrthoDB" id="10045365at2759"/>
<dbReference type="EMBL" id="LSYS01002550">
    <property type="protein sequence ID" value="OPJ85914.1"/>
    <property type="molecule type" value="Genomic_DNA"/>
</dbReference>
<evidence type="ECO:0000256" key="7">
    <source>
        <dbReference type="ARBA" id="ARBA00023180"/>
    </source>
</evidence>
<keyword evidence="11" id="KW-1185">Reference proteome</keyword>
<dbReference type="GO" id="GO:0005576">
    <property type="term" value="C:extracellular region"/>
    <property type="evidence" value="ECO:0007669"/>
    <property type="project" value="UniProtKB-SubCell"/>
</dbReference>
<keyword evidence="6" id="KW-1015">Disulfide bond</keyword>
<dbReference type="PANTHER" id="PTHR47333:SF4">
    <property type="entry name" value="EGF-LIKE DOMAIN-CONTAINING PROTEIN"/>
    <property type="match status" value="1"/>
</dbReference>
<evidence type="ECO:0000256" key="1">
    <source>
        <dbReference type="ARBA" id="ARBA00004613"/>
    </source>
</evidence>